<dbReference type="InterPro" id="IPR027417">
    <property type="entry name" value="P-loop_NTPase"/>
</dbReference>
<dbReference type="InterPro" id="IPR045086">
    <property type="entry name" value="OBG_GTPase"/>
</dbReference>
<dbReference type="STRING" id="41427.A0A182IUI7"/>
<dbReference type="Gene3D" id="2.70.210.12">
    <property type="entry name" value="GTP1/OBG domain"/>
    <property type="match status" value="1"/>
</dbReference>
<dbReference type="PANTHER" id="PTHR11702:SF43">
    <property type="entry name" value="GTP-BINDING PROTEIN 10"/>
    <property type="match status" value="1"/>
</dbReference>
<dbReference type="InterPro" id="IPR031167">
    <property type="entry name" value="G_OBG"/>
</dbReference>
<evidence type="ECO:0000313" key="1">
    <source>
        <dbReference type="EnsemblMetazoa" id="AATE005745-PA.1"/>
    </source>
</evidence>
<dbReference type="Pfam" id="PF05250">
    <property type="entry name" value="UPF0193"/>
    <property type="match status" value="1"/>
</dbReference>
<dbReference type="GO" id="GO:0003924">
    <property type="term" value="F:GTPase activity"/>
    <property type="evidence" value="ECO:0007669"/>
    <property type="project" value="InterPro"/>
</dbReference>
<dbReference type="InterPro" id="IPR006073">
    <property type="entry name" value="GTP-bd"/>
</dbReference>
<organism evidence="1">
    <name type="scientific">Anopheles atroparvus</name>
    <name type="common">European mosquito</name>
    <dbReference type="NCBI Taxonomy" id="41427"/>
    <lineage>
        <taxon>Eukaryota</taxon>
        <taxon>Metazoa</taxon>
        <taxon>Ecdysozoa</taxon>
        <taxon>Arthropoda</taxon>
        <taxon>Hexapoda</taxon>
        <taxon>Insecta</taxon>
        <taxon>Pterygota</taxon>
        <taxon>Neoptera</taxon>
        <taxon>Endopterygota</taxon>
        <taxon>Diptera</taxon>
        <taxon>Nematocera</taxon>
        <taxon>Culicoidea</taxon>
        <taxon>Culicidae</taxon>
        <taxon>Anophelinae</taxon>
        <taxon>Anopheles</taxon>
    </lineage>
</organism>
<dbReference type="Gene3D" id="3.40.50.300">
    <property type="entry name" value="P-loop containing nucleotide triphosphate hydrolases"/>
    <property type="match status" value="1"/>
</dbReference>
<proteinExistence type="predicted"/>
<dbReference type="Pfam" id="PF01926">
    <property type="entry name" value="MMR_HSR1"/>
    <property type="match status" value="1"/>
</dbReference>
<dbReference type="VEuPathDB" id="VectorBase:AATE005745"/>
<dbReference type="InterPro" id="IPR036726">
    <property type="entry name" value="GTP1_OBG_dom_sf"/>
</dbReference>
<protein>
    <recommendedName>
        <fullName evidence="2">OBG-type G domain-containing protein</fullName>
    </recommendedName>
</protein>
<dbReference type="PROSITE" id="PS51710">
    <property type="entry name" value="G_OBG"/>
    <property type="match status" value="1"/>
</dbReference>
<dbReference type="EnsemblMetazoa" id="AATE005745-RA">
    <property type="protein sequence ID" value="AATE005745-PA.1"/>
    <property type="gene ID" value="AATE005745"/>
</dbReference>
<dbReference type="PANTHER" id="PTHR11702">
    <property type="entry name" value="DEVELOPMENTALLY REGULATED GTP-BINDING PROTEIN-RELATED"/>
    <property type="match status" value="1"/>
</dbReference>
<accession>A0A182IUI7</accession>
<dbReference type="PROSITE" id="PS51883">
    <property type="entry name" value="OBG"/>
    <property type="match status" value="1"/>
</dbReference>
<evidence type="ECO:0008006" key="2">
    <source>
        <dbReference type="Google" id="ProtNLM"/>
    </source>
</evidence>
<dbReference type="SUPFAM" id="SSF52540">
    <property type="entry name" value="P-loop containing nucleoside triphosphate hydrolases"/>
    <property type="match status" value="1"/>
</dbReference>
<sequence length="596" mass="66862">MVFIQNYLLKSAKPIRHYLRSRFLDTLRLTVKGGHGGNGLPKYGGVGGQGGAVYFVAKEEKSLRDVVYKYPNKRVVAGNGEESSKARILGRRGGDRKVEVPVGIRVIDAEKGTVAELDEEGKSFLAAGGGSGGCSGNSFLGKPGQLSTLTLDLKLIADVGLVGFPNAGKSTLVKAISNASPKIASYPFTTIRPQIATIEYEDYRQITIADLPGLIEGAHANFGMGHKFLKHVERTRLLLIIVDVFGFQLSQKHQKRNCLETVYALNKELELYDKTLLDKPCALIINKMDKEGAIEEICKYEKYFHSLEDGLAMCPQELRPERLLSIDAVIPISAKSMKEIRKVKDDVRAILDLKAEENLGADEDDKEGQLRIKLNERGPKYANQGIQSSAMDWPSARVAQGGLFHPPKARYTKETQDLIKVLMEEAKLTILQRNKINYHLRNGEPLPVPKEPKFEQEYNNFLPMAIPRKNIKKRSLSTIIESGAFDVEKYVPHKPKEPIEKLKLKLQEQMSGVKVFPDDGRRRQVLRSKSEGCLDFVPPDRASELLDEINERVQWIEEMEALGEGKKHRATIQLQIAEKLNELKRLERNKSQENEI</sequence>
<dbReference type="GO" id="GO:0005525">
    <property type="term" value="F:GTP binding"/>
    <property type="evidence" value="ECO:0007669"/>
    <property type="project" value="InterPro"/>
</dbReference>
<dbReference type="GO" id="GO:0042254">
    <property type="term" value="P:ribosome biogenesis"/>
    <property type="evidence" value="ECO:0007669"/>
    <property type="project" value="UniProtKB-UniRule"/>
</dbReference>
<dbReference type="PRINTS" id="PR00326">
    <property type="entry name" value="GTP1OBG"/>
</dbReference>
<dbReference type="InterPro" id="IPR006169">
    <property type="entry name" value="GTP1_OBG_dom"/>
</dbReference>
<reference evidence="1" key="1">
    <citation type="submission" date="2022-08" db="UniProtKB">
        <authorList>
            <consortium name="EnsemblMetazoa"/>
        </authorList>
    </citation>
    <scope>IDENTIFICATION</scope>
    <source>
        <strain evidence="1">EBRO</strain>
    </source>
</reference>
<dbReference type="SUPFAM" id="SSF82051">
    <property type="entry name" value="Obg GTP-binding protein N-terminal domain"/>
    <property type="match status" value="1"/>
</dbReference>
<dbReference type="Pfam" id="PF01018">
    <property type="entry name" value="GTP1_OBG"/>
    <property type="match status" value="1"/>
</dbReference>
<dbReference type="GO" id="GO:0005739">
    <property type="term" value="C:mitochondrion"/>
    <property type="evidence" value="ECO:0007669"/>
    <property type="project" value="TreeGrafter"/>
</dbReference>
<dbReference type="InterPro" id="IPR007914">
    <property type="entry name" value="UPF0193"/>
</dbReference>
<name>A0A182IUI7_ANOAO</name>
<dbReference type="AlphaFoldDB" id="A0A182IUI7"/>
<dbReference type="CDD" id="cd01898">
    <property type="entry name" value="Obg"/>
    <property type="match status" value="1"/>
</dbReference>